<sequence length="174" mass="17595">MSQTHESRGQQQAPEAEPTTEMSTEMDSDVTAGAGTSEQQSSREAQTSVLPLSPHGPAGAADRESPDGPARSMGKDGARQAPQGPGAPLGGPDPQAQDGVWSARTVAGAGTTEPQGMSPATLVWGTILLLVGVLLVVIGLGVRVDLVTTGIVILAAVGVALLVMALLPRRGSRS</sequence>
<evidence type="ECO:0000256" key="1">
    <source>
        <dbReference type="SAM" id="MobiDB-lite"/>
    </source>
</evidence>
<comment type="caution">
    <text evidence="3">The sequence shown here is derived from an EMBL/GenBank/DDBJ whole genome shotgun (WGS) entry which is preliminary data.</text>
</comment>
<proteinExistence type="predicted"/>
<gene>
    <name evidence="3" type="ORF">HZZ05_09900</name>
</gene>
<reference evidence="3 4" key="1">
    <citation type="submission" date="2020-07" db="EMBL/GenBank/DDBJ databases">
        <title>MOT database genomes.</title>
        <authorList>
            <person name="Joseph S."/>
            <person name="Aduse-Opoku J."/>
            <person name="Hashim A."/>
            <person name="Wade W."/>
            <person name="Curtis M."/>
        </authorList>
    </citation>
    <scope>NUCLEOTIDE SEQUENCE [LARGE SCALE GENOMIC DNA]</scope>
    <source>
        <strain evidence="3 4">WMus004</strain>
    </source>
</reference>
<dbReference type="RefSeq" id="WP_179901082.1">
    <property type="nucleotide sequence ID" value="NZ_JACBXV010000152.1"/>
</dbReference>
<dbReference type="EMBL" id="JACBXV010000152">
    <property type="protein sequence ID" value="NYS69821.1"/>
    <property type="molecule type" value="Genomic_DNA"/>
</dbReference>
<accession>A0A853ENT7</accession>
<feature type="compositionally biased region" description="Low complexity" evidence="1">
    <location>
        <begin position="79"/>
        <end position="97"/>
    </location>
</feature>
<evidence type="ECO:0000313" key="4">
    <source>
        <dbReference type="Proteomes" id="UP000572528"/>
    </source>
</evidence>
<evidence type="ECO:0000313" key="3">
    <source>
        <dbReference type="EMBL" id="NYS69821.1"/>
    </source>
</evidence>
<keyword evidence="2" id="KW-0812">Transmembrane</keyword>
<feature type="transmembrane region" description="Helical" evidence="2">
    <location>
        <begin position="146"/>
        <end position="167"/>
    </location>
</feature>
<feature type="compositionally biased region" description="Polar residues" evidence="1">
    <location>
        <begin position="34"/>
        <end position="50"/>
    </location>
</feature>
<organism evidence="3 4">
    <name type="scientific">Actinomyces bowdenii</name>
    <dbReference type="NCBI Taxonomy" id="131109"/>
    <lineage>
        <taxon>Bacteria</taxon>
        <taxon>Bacillati</taxon>
        <taxon>Actinomycetota</taxon>
        <taxon>Actinomycetes</taxon>
        <taxon>Actinomycetales</taxon>
        <taxon>Actinomycetaceae</taxon>
        <taxon>Actinomyces</taxon>
    </lineage>
</organism>
<keyword evidence="2" id="KW-1133">Transmembrane helix</keyword>
<feature type="transmembrane region" description="Helical" evidence="2">
    <location>
        <begin position="122"/>
        <end position="140"/>
    </location>
</feature>
<dbReference type="Proteomes" id="UP000572528">
    <property type="component" value="Unassembled WGS sequence"/>
</dbReference>
<keyword evidence="2" id="KW-0472">Membrane</keyword>
<name>A0A853ENT7_9ACTO</name>
<dbReference type="AlphaFoldDB" id="A0A853ENT7"/>
<protein>
    <submittedName>
        <fullName evidence="3">Uncharacterized protein</fullName>
    </submittedName>
</protein>
<feature type="region of interest" description="Disordered" evidence="1">
    <location>
        <begin position="1"/>
        <end position="99"/>
    </location>
</feature>
<evidence type="ECO:0000256" key="2">
    <source>
        <dbReference type="SAM" id="Phobius"/>
    </source>
</evidence>